<dbReference type="PANTHER" id="PTHR48081:SF6">
    <property type="entry name" value="PEPTIDASE S9 PROLYL OLIGOPEPTIDASE CATALYTIC DOMAIN-CONTAINING PROTEIN"/>
    <property type="match status" value="1"/>
</dbReference>
<evidence type="ECO:0000259" key="3">
    <source>
        <dbReference type="Pfam" id="PF00326"/>
    </source>
</evidence>
<dbReference type="RefSeq" id="WP_347919586.1">
    <property type="nucleotide sequence ID" value="NZ_JBDXMX010000002.1"/>
</dbReference>
<protein>
    <submittedName>
        <fullName evidence="4">Alpha/beta hydrolase</fullName>
    </submittedName>
</protein>
<dbReference type="Proteomes" id="UP001484097">
    <property type="component" value="Unassembled WGS sequence"/>
</dbReference>
<evidence type="ECO:0000313" key="4">
    <source>
        <dbReference type="EMBL" id="MEO9247153.1"/>
    </source>
</evidence>
<feature type="domain" description="Peptidase S9 prolyl oligopeptidase catalytic" evidence="3">
    <location>
        <begin position="88"/>
        <end position="209"/>
    </location>
</feature>
<dbReference type="InterPro" id="IPR001375">
    <property type="entry name" value="Peptidase_S9_cat"/>
</dbReference>
<feature type="compositionally biased region" description="Pro residues" evidence="2">
    <location>
        <begin position="1"/>
        <end position="10"/>
    </location>
</feature>
<evidence type="ECO:0000313" key="5">
    <source>
        <dbReference type="Proteomes" id="UP001484097"/>
    </source>
</evidence>
<reference evidence="4 5" key="1">
    <citation type="submission" date="2024-05" db="EMBL/GenBank/DDBJ databases">
        <authorList>
            <person name="Yi C."/>
        </authorList>
    </citation>
    <scope>NUCLEOTIDE SEQUENCE [LARGE SCALE GENOMIC DNA]</scope>
    <source>
        <strain evidence="4 5">XS13</strain>
    </source>
</reference>
<dbReference type="GO" id="GO:0016787">
    <property type="term" value="F:hydrolase activity"/>
    <property type="evidence" value="ECO:0007669"/>
    <property type="project" value="UniProtKB-KW"/>
</dbReference>
<dbReference type="EMBL" id="JBDXMX010000002">
    <property type="protein sequence ID" value="MEO9247153.1"/>
    <property type="molecule type" value="Genomic_DNA"/>
</dbReference>
<organism evidence="4 5">
    <name type="scientific">Citricoccus nitrophenolicus</name>
    <dbReference type="NCBI Taxonomy" id="863575"/>
    <lineage>
        <taxon>Bacteria</taxon>
        <taxon>Bacillati</taxon>
        <taxon>Actinomycetota</taxon>
        <taxon>Actinomycetes</taxon>
        <taxon>Micrococcales</taxon>
        <taxon>Micrococcaceae</taxon>
        <taxon>Citricoccus</taxon>
    </lineage>
</organism>
<comment type="caution">
    <text evidence="4">The sequence shown here is derived from an EMBL/GenBank/DDBJ whole genome shotgun (WGS) entry which is preliminary data.</text>
</comment>
<sequence length="234" mass="24325">MNPPQSPPAVSPLSVPAEPSPPTHPDHVIVCPGGGYVGYAENDGGPAVAWLRQLGLSASVFRYPIHTRHPGPLGAVRAEVARIRASGARRVALMGFSAGGHVAGQAALTGAGPERVDAAILCYPLVSMEIDAHGGSRRELLGESPGAEEIAATSLEQLVTPEAPPFFLWHTADDPSVSVRHSYLLAQALADQAVSHALHVFPEGEHGLGLAVGAGEPESWTALCASWLTARGWL</sequence>
<name>A0ABV0IG84_9MICC</name>
<keyword evidence="1 4" id="KW-0378">Hydrolase</keyword>
<dbReference type="Gene3D" id="3.40.50.1820">
    <property type="entry name" value="alpha/beta hydrolase"/>
    <property type="match status" value="1"/>
</dbReference>
<accession>A0ABV0IG84</accession>
<gene>
    <name evidence="4" type="ORF">ABDK96_05625</name>
</gene>
<dbReference type="InterPro" id="IPR050300">
    <property type="entry name" value="GDXG_lipolytic_enzyme"/>
</dbReference>
<dbReference type="InterPro" id="IPR029058">
    <property type="entry name" value="AB_hydrolase_fold"/>
</dbReference>
<dbReference type="PANTHER" id="PTHR48081">
    <property type="entry name" value="AB HYDROLASE SUPERFAMILY PROTEIN C4A8.06C"/>
    <property type="match status" value="1"/>
</dbReference>
<evidence type="ECO:0000256" key="2">
    <source>
        <dbReference type="SAM" id="MobiDB-lite"/>
    </source>
</evidence>
<proteinExistence type="predicted"/>
<dbReference type="Pfam" id="PF00326">
    <property type="entry name" value="Peptidase_S9"/>
    <property type="match status" value="1"/>
</dbReference>
<dbReference type="SUPFAM" id="SSF53474">
    <property type="entry name" value="alpha/beta-Hydrolases"/>
    <property type="match status" value="1"/>
</dbReference>
<evidence type="ECO:0000256" key="1">
    <source>
        <dbReference type="ARBA" id="ARBA00022801"/>
    </source>
</evidence>
<feature type="region of interest" description="Disordered" evidence="2">
    <location>
        <begin position="1"/>
        <end position="25"/>
    </location>
</feature>
<keyword evidence="5" id="KW-1185">Reference proteome</keyword>